<feature type="domain" description="RmlD-like substrate binding" evidence="7">
    <location>
        <begin position="1"/>
        <end position="244"/>
    </location>
</feature>
<dbReference type="InterPro" id="IPR029903">
    <property type="entry name" value="RmlD-like-bd"/>
</dbReference>
<evidence type="ECO:0000256" key="5">
    <source>
        <dbReference type="ARBA" id="ARBA00048200"/>
    </source>
</evidence>
<evidence type="ECO:0000259" key="7">
    <source>
        <dbReference type="Pfam" id="PF04321"/>
    </source>
</evidence>
<evidence type="ECO:0000313" key="8">
    <source>
        <dbReference type="EMBL" id="MBB6485560.1"/>
    </source>
</evidence>
<dbReference type="AlphaFoldDB" id="A0A7X0ME12"/>
<keyword evidence="6 8" id="KW-0560">Oxidoreductase</keyword>
<dbReference type="InterPro" id="IPR036291">
    <property type="entry name" value="NAD(P)-bd_dom_sf"/>
</dbReference>
<dbReference type="SUPFAM" id="SSF51735">
    <property type="entry name" value="NAD(P)-binding Rossmann-fold domains"/>
    <property type="match status" value="1"/>
</dbReference>
<sequence length="290" mass="31437">MKVLVLGASGMLGSATIRTLSENKDLEVYGTLRSENGLRHFEAEIAKRLLTGIDVENQDVLVSTLGKVCPDVIINCVGLIKQLSAAKDPLVALPLNALFPHKLARLAALSGTRLVHVSTDCVFSGATGNYTEESTADATDLYGVSKHLGEVVTYDNAVTLRTSIIGRELTSNNSLVDWFLAQQGEVKGYDKAIFSGLPTCELAAVIRDVVLPNSALTGLYHVSAKPISKYELLRLIAAEYGKDITIVRDDKVAIDRSLDSSRFSKATGYVAAEWPVLVKRMHDNDFRGDK</sequence>
<dbReference type="CDD" id="cd05254">
    <property type="entry name" value="dTDP_HR_like_SDR_e"/>
    <property type="match status" value="1"/>
</dbReference>
<dbReference type="GO" id="GO:0008831">
    <property type="term" value="F:dTDP-4-dehydrorhamnose reductase activity"/>
    <property type="evidence" value="ECO:0007669"/>
    <property type="project" value="UniProtKB-EC"/>
</dbReference>
<dbReference type="EC" id="1.1.1.133" evidence="3 6"/>
<comment type="function">
    <text evidence="6">Catalyzes the reduction of dTDP-6-deoxy-L-lyxo-4-hexulose to yield dTDP-L-rhamnose.</text>
</comment>
<dbReference type="InterPro" id="IPR005913">
    <property type="entry name" value="dTDP_dehydrorham_reduct"/>
</dbReference>
<gene>
    <name evidence="8" type="ORF">GGD46_002848</name>
</gene>
<comment type="caution">
    <text evidence="8">The sequence shown here is derived from an EMBL/GenBank/DDBJ whole genome shotgun (WGS) entry which is preliminary data.</text>
</comment>
<dbReference type="Gene3D" id="3.40.50.720">
    <property type="entry name" value="NAD(P)-binding Rossmann-like Domain"/>
    <property type="match status" value="1"/>
</dbReference>
<accession>A0A7X0ME12</accession>
<dbReference type="GO" id="GO:0005829">
    <property type="term" value="C:cytosol"/>
    <property type="evidence" value="ECO:0007669"/>
    <property type="project" value="TreeGrafter"/>
</dbReference>
<comment type="cofactor">
    <cofactor evidence="6">
        <name>Mg(2+)</name>
        <dbReference type="ChEBI" id="CHEBI:18420"/>
    </cofactor>
    <text evidence="6">Binds 1 Mg(2+) ion per monomer.</text>
</comment>
<proteinExistence type="inferred from homology"/>
<dbReference type="PANTHER" id="PTHR10491">
    <property type="entry name" value="DTDP-4-DEHYDRORHAMNOSE REDUCTASE"/>
    <property type="match status" value="1"/>
</dbReference>
<evidence type="ECO:0000256" key="4">
    <source>
        <dbReference type="ARBA" id="ARBA00017099"/>
    </source>
</evidence>
<dbReference type="EMBL" id="JACHBG010000005">
    <property type="protein sequence ID" value="MBB6485560.1"/>
    <property type="molecule type" value="Genomic_DNA"/>
</dbReference>
<protein>
    <recommendedName>
        <fullName evidence="4 6">dTDP-4-dehydrorhamnose reductase</fullName>
        <ecNumber evidence="3 6">1.1.1.133</ecNumber>
    </recommendedName>
</protein>
<evidence type="ECO:0000313" key="9">
    <source>
        <dbReference type="Proteomes" id="UP000565576"/>
    </source>
</evidence>
<keyword evidence="6" id="KW-0521">NADP</keyword>
<dbReference type="RefSeq" id="WP_184704740.1">
    <property type="nucleotide sequence ID" value="NZ_JACHBG010000005.1"/>
</dbReference>
<name>A0A7X0ME12_9HYPH</name>
<reference evidence="8 9" key="1">
    <citation type="submission" date="2020-08" db="EMBL/GenBank/DDBJ databases">
        <title>Genomic Encyclopedia of Type Strains, Phase IV (KMG-V): Genome sequencing to study the core and pangenomes of soil and plant-associated prokaryotes.</title>
        <authorList>
            <person name="Whitman W."/>
        </authorList>
    </citation>
    <scope>NUCLEOTIDE SEQUENCE [LARGE SCALE GENOMIC DNA]</scope>
    <source>
        <strain evidence="8 9">SEMIA 4060</strain>
    </source>
</reference>
<dbReference type="Pfam" id="PF04321">
    <property type="entry name" value="RmlD_sub_bind"/>
    <property type="match status" value="1"/>
</dbReference>
<evidence type="ECO:0000256" key="6">
    <source>
        <dbReference type="RuleBase" id="RU364082"/>
    </source>
</evidence>
<evidence type="ECO:0000256" key="3">
    <source>
        <dbReference type="ARBA" id="ARBA00012929"/>
    </source>
</evidence>
<dbReference type="PANTHER" id="PTHR10491:SF4">
    <property type="entry name" value="METHIONINE ADENOSYLTRANSFERASE 2 SUBUNIT BETA"/>
    <property type="match status" value="1"/>
</dbReference>
<dbReference type="UniPathway" id="UPA00124"/>
<comment type="catalytic activity">
    <reaction evidence="5 6">
        <text>dTDP-beta-L-rhamnose + NADP(+) = dTDP-4-dehydro-beta-L-rhamnose + NADPH + H(+)</text>
        <dbReference type="Rhea" id="RHEA:21796"/>
        <dbReference type="ChEBI" id="CHEBI:15378"/>
        <dbReference type="ChEBI" id="CHEBI:57510"/>
        <dbReference type="ChEBI" id="CHEBI:57783"/>
        <dbReference type="ChEBI" id="CHEBI:58349"/>
        <dbReference type="ChEBI" id="CHEBI:62830"/>
        <dbReference type="EC" id="1.1.1.133"/>
    </reaction>
</comment>
<evidence type="ECO:0000256" key="1">
    <source>
        <dbReference type="ARBA" id="ARBA00004781"/>
    </source>
</evidence>
<comment type="pathway">
    <text evidence="1 6">Carbohydrate biosynthesis; dTDP-L-rhamnose biosynthesis.</text>
</comment>
<evidence type="ECO:0000256" key="2">
    <source>
        <dbReference type="ARBA" id="ARBA00010944"/>
    </source>
</evidence>
<organism evidence="8 9">
    <name type="scientific">Rhizobium lusitanum</name>
    <dbReference type="NCBI Taxonomy" id="293958"/>
    <lineage>
        <taxon>Bacteria</taxon>
        <taxon>Pseudomonadati</taxon>
        <taxon>Pseudomonadota</taxon>
        <taxon>Alphaproteobacteria</taxon>
        <taxon>Hyphomicrobiales</taxon>
        <taxon>Rhizobiaceae</taxon>
        <taxon>Rhizobium/Agrobacterium group</taxon>
        <taxon>Rhizobium</taxon>
    </lineage>
</organism>
<comment type="similarity">
    <text evidence="2 6">Belongs to the dTDP-4-dehydrorhamnose reductase family.</text>
</comment>
<dbReference type="GO" id="GO:0019305">
    <property type="term" value="P:dTDP-rhamnose biosynthetic process"/>
    <property type="evidence" value="ECO:0007669"/>
    <property type="project" value="UniProtKB-UniPathway"/>
</dbReference>
<dbReference type="Proteomes" id="UP000565576">
    <property type="component" value="Unassembled WGS sequence"/>
</dbReference>